<dbReference type="GO" id="GO:0047355">
    <property type="term" value="F:CDP-glycerol glycerophosphotransferase activity"/>
    <property type="evidence" value="ECO:0007669"/>
    <property type="project" value="InterPro"/>
</dbReference>
<dbReference type="InterPro" id="IPR043148">
    <property type="entry name" value="TagF_C"/>
</dbReference>
<evidence type="ECO:0000313" key="1">
    <source>
        <dbReference type="EMBL" id="SVA25499.1"/>
    </source>
</evidence>
<dbReference type="EMBL" id="UINC01006102">
    <property type="protein sequence ID" value="SVA25499.1"/>
    <property type="molecule type" value="Genomic_DNA"/>
</dbReference>
<dbReference type="SUPFAM" id="SSF53756">
    <property type="entry name" value="UDP-Glycosyltransferase/glycogen phosphorylase"/>
    <property type="match status" value="1"/>
</dbReference>
<organism evidence="1">
    <name type="scientific">marine metagenome</name>
    <dbReference type="NCBI Taxonomy" id="408172"/>
    <lineage>
        <taxon>unclassified sequences</taxon>
        <taxon>metagenomes</taxon>
        <taxon>ecological metagenomes</taxon>
    </lineage>
</organism>
<name>A0A381UBI5_9ZZZZ</name>
<sequence length="366" mass="42584">VIKGRMTSVLFETHHLYYLPNFVPVIHELKKRGAFNISASIPQKMPKDEQKIFYDACSNLGIPVIKALNEEDRIEKIKEENFDVILVGNVGQLNHLTSKKTISVMVYHGIGLKQSYYRDIDDRINIRSVESQDRFDELKGKGHKNLVLTGFTKLDPLIDLDSEEVLRLGQDLGLDPDKKTILYAPSFYPSSIELLFPEFELLSINHNIIIKLHNFSWLQSRYRYQSKMAEAIDARCENVHLLKKEIFDIIPYYHLADILVSDISSTLFEFLPLNKPIIQANCYSLRLKHRVFSRRFWKKLDVKRMQNIDFTYQISDPSELSIRVQFALDYPEEMASLRKDAHDLYLFNPDGKASSRLVDAIEEKLK</sequence>
<dbReference type="GO" id="GO:0016020">
    <property type="term" value="C:membrane"/>
    <property type="evidence" value="ECO:0007669"/>
    <property type="project" value="InterPro"/>
</dbReference>
<gene>
    <name evidence="1" type="ORF">METZ01_LOCUS78353</name>
</gene>
<dbReference type="Pfam" id="PF04464">
    <property type="entry name" value="Glyphos_transf"/>
    <property type="match status" value="1"/>
</dbReference>
<feature type="non-terminal residue" evidence="1">
    <location>
        <position position="1"/>
    </location>
</feature>
<dbReference type="Gene3D" id="3.40.50.12580">
    <property type="match status" value="1"/>
</dbReference>
<accession>A0A381UBI5</accession>
<reference evidence="1" key="1">
    <citation type="submission" date="2018-05" db="EMBL/GenBank/DDBJ databases">
        <authorList>
            <person name="Lanie J.A."/>
            <person name="Ng W.-L."/>
            <person name="Kazmierczak K.M."/>
            <person name="Andrzejewski T.M."/>
            <person name="Davidsen T.M."/>
            <person name="Wayne K.J."/>
            <person name="Tettelin H."/>
            <person name="Glass J.I."/>
            <person name="Rusch D."/>
            <person name="Podicherti R."/>
            <person name="Tsui H.-C.T."/>
            <person name="Winkler M.E."/>
        </authorList>
    </citation>
    <scope>NUCLEOTIDE SEQUENCE</scope>
</reference>
<proteinExistence type="predicted"/>
<dbReference type="InterPro" id="IPR007554">
    <property type="entry name" value="Glycerophosphate_synth"/>
</dbReference>
<dbReference type="AlphaFoldDB" id="A0A381UBI5"/>
<evidence type="ECO:0008006" key="2">
    <source>
        <dbReference type="Google" id="ProtNLM"/>
    </source>
</evidence>
<protein>
    <recommendedName>
        <fullName evidence="2">CDP-glycerol glycerophosphotransferase</fullName>
    </recommendedName>
</protein>